<proteinExistence type="predicted"/>
<dbReference type="Gene3D" id="1.10.10.60">
    <property type="entry name" value="Homeodomain-like"/>
    <property type="match status" value="1"/>
</dbReference>
<dbReference type="EMBL" id="FNAN01000001">
    <property type="protein sequence ID" value="SDD53786.1"/>
    <property type="molecule type" value="Genomic_DNA"/>
</dbReference>
<dbReference type="Pfam" id="PF12833">
    <property type="entry name" value="HTH_18"/>
    <property type="match status" value="1"/>
</dbReference>
<keyword evidence="2 5" id="KW-0238">DNA-binding</keyword>
<dbReference type="PANTHER" id="PTHR43280">
    <property type="entry name" value="ARAC-FAMILY TRANSCRIPTIONAL REGULATOR"/>
    <property type="match status" value="1"/>
</dbReference>
<feature type="domain" description="HTH araC/xylS-type" evidence="4">
    <location>
        <begin position="191"/>
        <end position="289"/>
    </location>
</feature>
<evidence type="ECO:0000256" key="2">
    <source>
        <dbReference type="ARBA" id="ARBA00023125"/>
    </source>
</evidence>
<dbReference type="GO" id="GO:0043565">
    <property type="term" value="F:sequence-specific DNA binding"/>
    <property type="evidence" value="ECO:0007669"/>
    <property type="project" value="InterPro"/>
</dbReference>
<dbReference type="InterPro" id="IPR009057">
    <property type="entry name" value="Homeodomain-like_sf"/>
</dbReference>
<evidence type="ECO:0000259" key="4">
    <source>
        <dbReference type="PROSITE" id="PS01124"/>
    </source>
</evidence>
<dbReference type="RefSeq" id="WP_090145930.1">
    <property type="nucleotide sequence ID" value="NZ_FNAN01000001.1"/>
</dbReference>
<dbReference type="AlphaFoldDB" id="A0A1G6VLS1"/>
<keyword evidence="3" id="KW-0804">Transcription</keyword>
<dbReference type="SUPFAM" id="SSF46689">
    <property type="entry name" value="Homeodomain-like"/>
    <property type="match status" value="1"/>
</dbReference>
<dbReference type="InterPro" id="IPR018060">
    <property type="entry name" value="HTH_AraC"/>
</dbReference>
<name>A0A1G6VLS1_9BACT</name>
<gene>
    <name evidence="5" type="ORF">SAMN04487996_101264</name>
</gene>
<evidence type="ECO:0000256" key="1">
    <source>
        <dbReference type="ARBA" id="ARBA00023015"/>
    </source>
</evidence>
<dbReference type="OrthoDB" id="1007667at2"/>
<keyword evidence="6" id="KW-1185">Reference proteome</keyword>
<keyword evidence="1" id="KW-0805">Transcription regulation</keyword>
<evidence type="ECO:0000256" key="3">
    <source>
        <dbReference type="ARBA" id="ARBA00023163"/>
    </source>
</evidence>
<dbReference type="PROSITE" id="PS01124">
    <property type="entry name" value="HTH_ARAC_FAMILY_2"/>
    <property type="match status" value="1"/>
</dbReference>
<dbReference type="PANTHER" id="PTHR43280:SF32">
    <property type="entry name" value="TRANSCRIPTIONAL REGULATORY PROTEIN"/>
    <property type="match status" value="1"/>
</dbReference>
<evidence type="ECO:0000313" key="5">
    <source>
        <dbReference type="EMBL" id="SDD53786.1"/>
    </source>
</evidence>
<reference evidence="6" key="1">
    <citation type="submission" date="2016-10" db="EMBL/GenBank/DDBJ databases">
        <authorList>
            <person name="Varghese N."/>
            <person name="Submissions S."/>
        </authorList>
    </citation>
    <scope>NUCLEOTIDE SEQUENCE [LARGE SCALE GENOMIC DNA]</scope>
    <source>
        <strain evidence="6">DSM 25329</strain>
    </source>
</reference>
<dbReference type="STRING" id="659014.SAMN04487996_101264"/>
<dbReference type="GO" id="GO:0003700">
    <property type="term" value="F:DNA-binding transcription factor activity"/>
    <property type="evidence" value="ECO:0007669"/>
    <property type="project" value="InterPro"/>
</dbReference>
<accession>A0A1G6VLS1</accession>
<organism evidence="5 6">
    <name type="scientific">Dyadobacter soli</name>
    <dbReference type="NCBI Taxonomy" id="659014"/>
    <lineage>
        <taxon>Bacteria</taxon>
        <taxon>Pseudomonadati</taxon>
        <taxon>Bacteroidota</taxon>
        <taxon>Cytophagia</taxon>
        <taxon>Cytophagales</taxon>
        <taxon>Spirosomataceae</taxon>
        <taxon>Dyadobacter</taxon>
    </lineage>
</organism>
<evidence type="ECO:0000313" key="6">
    <source>
        <dbReference type="Proteomes" id="UP000198748"/>
    </source>
</evidence>
<protein>
    <submittedName>
        <fullName evidence="5">AraC-type DNA-binding protein</fullName>
    </submittedName>
</protein>
<dbReference type="Proteomes" id="UP000198748">
    <property type="component" value="Unassembled WGS sequence"/>
</dbReference>
<dbReference type="SMART" id="SM00342">
    <property type="entry name" value="HTH_ARAC"/>
    <property type="match status" value="1"/>
</dbReference>
<sequence>MKPIPQYNIGQLQSFFRTDEVPHDYFFVREDSFGMYESEPFRTETYAIAFLRKGTFVLHGGLERVELAAPCLFAMGPHVIRQFERGDQEPLLDVVFFTGRFFLSDLPDVFFLSKFQFFEQNRPSFFRVDVSQEKRFTSLYEQIRTVLSEKHLHESQLIKSYVNILIHEFDSVMRSCITAVPEDQGTPALIANFKSLLVRDFKSQRAVAYYADKLNVTAKYLSELLKEKTGRSASQWINEAIVLEAKVLLQRSDYTVAKVSEQLNFSDQSVFGKFFKANTDMSPAAYKKSVG</sequence>